<dbReference type="InterPro" id="IPR038770">
    <property type="entry name" value="Na+/solute_symporter_sf"/>
</dbReference>
<dbReference type="Gene3D" id="1.20.1530.20">
    <property type="match status" value="1"/>
</dbReference>
<feature type="transmembrane region" description="Helical" evidence="1">
    <location>
        <begin position="128"/>
        <end position="152"/>
    </location>
</feature>
<evidence type="ECO:0000313" key="2">
    <source>
        <dbReference type="EMBL" id="QTA81399.1"/>
    </source>
</evidence>
<dbReference type="RefSeq" id="WP_207687435.1">
    <property type="nucleotide sequence ID" value="NZ_CP061799.1"/>
</dbReference>
<proteinExistence type="predicted"/>
<evidence type="ECO:0000313" key="3">
    <source>
        <dbReference type="Proteomes" id="UP000663720"/>
    </source>
</evidence>
<feature type="transmembrane region" description="Helical" evidence="1">
    <location>
        <begin position="96"/>
        <end position="122"/>
    </location>
</feature>
<feature type="transmembrane region" description="Helical" evidence="1">
    <location>
        <begin position="35"/>
        <end position="55"/>
    </location>
</feature>
<feature type="transmembrane region" description="Helical" evidence="1">
    <location>
        <begin position="173"/>
        <end position="192"/>
    </location>
</feature>
<feature type="transmembrane region" description="Helical" evidence="1">
    <location>
        <begin position="67"/>
        <end position="84"/>
    </location>
</feature>
<dbReference type="AlphaFoldDB" id="A0A975B9U7"/>
<accession>A0A975B9U7</accession>
<feature type="transmembrane region" description="Helical" evidence="1">
    <location>
        <begin position="233"/>
        <end position="266"/>
    </location>
</feature>
<dbReference type="EMBL" id="CP061799">
    <property type="protein sequence ID" value="QTA81399.1"/>
    <property type="molecule type" value="Genomic_DNA"/>
</dbReference>
<sequence length="417" mass="46285">MQKIIFAALLITFLAFSGYHLTFKQFKLPLFARKFYLTGTEFLFFGLLLGPHFFNIIDIETLKSLDSFTMFLPGWIGLLFGLQFDILKLRRFPIEFLIGAIIESVLTFIIVFTGISIFFAFIFANYQFLTISTALTLASAAACTAPTGLALMTNSSIVCCQNTVKLLQYISSIDGIIALLIYAMAFFFHPFISASNLFVFEFVTRILITLVVSAGFIILFSFYLSWRRDENELILITLGMIVLMGGAAMLLNFSPLLLNFIVGFFVVNISREKERLINLLMGLEKPVYLLLLIFLGVSWHSVSIPVLLGAAAYCLFRIIGKITGGYLVTRIFSGMQEHPPRLGFGLLSPGGLPMAIFLDFQNGFPNTQTSIAVSLALIAVILNDIISPHMLGRLLIPDNGSINTDKADMGKNEQIGS</sequence>
<keyword evidence="3" id="KW-1185">Reference proteome</keyword>
<feature type="transmembrane region" description="Helical" evidence="1">
    <location>
        <begin position="286"/>
        <end position="319"/>
    </location>
</feature>
<protein>
    <submittedName>
        <fullName evidence="2">Sodium/solute symporter domain-containing protein</fullName>
    </submittedName>
</protein>
<dbReference type="KEGG" id="dli:dnl_37330"/>
<keyword evidence="1" id="KW-0812">Transmembrane</keyword>
<evidence type="ECO:0000256" key="1">
    <source>
        <dbReference type="SAM" id="Phobius"/>
    </source>
</evidence>
<name>A0A975B9U7_9BACT</name>
<gene>
    <name evidence="2" type="ORF">dnl_37330</name>
</gene>
<reference evidence="2" key="1">
    <citation type="journal article" date="2021" name="Microb. Physiol.">
        <title>Proteogenomic Insights into the Physiology of Marine, Sulfate-Reducing, Filamentous Desulfonema limicola and Desulfonema magnum.</title>
        <authorList>
            <person name="Schnaars V."/>
            <person name="Wohlbrand L."/>
            <person name="Scheve S."/>
            <person name="Hinrichs C."/>
            <person name="Reinhardt R."/>
            <person name="Rabus R."/>
        </authorList>
    </citation>
    <scope>NUCLEOTIDE SEQUENCE</scope>
    <source>
        <strain evidence="2">5ac10</strain>
    </source>
</reference>
<dbReference type="Proteomes" id="UP000663720">
    <property type="component" value="Chromosome"/>
</dbReference>
<organism evidence="2 3">
    <name type="scientific">Desulfonema limicola</name>
    <dbReference type="NCBI Taxonomy" id="45656"/>
    <lineage>
        <taxon>Bacteria</taxon>
        <taxon>Pseudomonadati</taxon>
        <taxon>Thermodesulfobacteriota</taxon>
        <taxon>Desulfobacteria</taxon>
        <taxon>Desulfobacterales</taxon>
        <taxon>Desulfococcaceae</taxon>
        <taxon>Desulfonema</taxon>
    </lineage>
</organism>
<keyword evidence="1" id="KW-1133">Transmembrane helix</keyword>
<keyword evidence="1" id="KW-0472">Membrane</keyword>
<feature type="transmembrane region" description="Helical" evidence="1">
    <location>
        <begin position="6"/>
        <end position="23"/>
    </location>
</feature>
<feature type="transmembrane region" description="Helical" evidence="1">
    <location>
        <begin position="204"/>
        <end position="226"/>
    </location>
</feature>